<dbReference type="InterPro" id="IPR028081">
    <property type="entry name" value="Leu-bd"/>
</dbReference>
<evidence type="ECO:0000313" key="5">
    <source>
        <dbReference type="EMBL" id="QJR09128.1"/>
    </source>
</evidence>
<evidence type="ECO:0000313" key="6">
    <source>
        <dbReference type="Proteomes" id="UP000501534"/>
    </source>
</evidence>
<sequence length="376" mass="40067">MNHGKLALAAVAAFALALTAQAAAPGVTDKEILIGQDVDLTGAIAVRMKPLNQAADAYFEKVNAAGGVHGRKIRILRIDSANKPDKTKENLKVFEKEGVFAMWAVSGTGNTAAALPTLTEKGIPLIASTSGADAFFLKKNPMLFNLKAGYGDEIRRMMVHLKDSYTTRVGIVYVDNGFGKEALKTAQESIKANNLELAGVAGHKEDKSDIDAAVKKVADTKPAAVLALTLSGPAPDVIAAYAKTGQKTQLFALSIVAADALYKSIGDKSRGVIVTQVVPYPQDRTNQVVREYQDLVIPKGVKDFSHAGVEGYIYAKTLVEGLQAGGKNLTRESLVAGMEKMQRDFGGMKMAFSPTSHNGSDFVEITMIGREGKLVR</sequence>
<keyword evidence="6" id="KW-1185">Reference proteome</keyword>
<accession>A0A6M4GQR3</accession>
<feature type="domain" description="Leucine-binding protein" evidence="4">
    <location>
        <begin position="32"/>
        <end position="359"/>
    </location>
</feature>
<evidence type="ECO:0000256" key="1">
    <source>
        <dbReference type="ARBA" id="ARBA00010062"/>
    </source>
</evidence>
<dbReference type="CDD" id="cd06326">
    <property type="entry name" value="PBP1_ABC_ligand_binding-like"/>
    <property type="match status" value="1"/>
</dbReference>
<organism evidence="5 6">
    <name type="scientific">Usitatibacter rugosus</name>
    <dbReference type="NCBI Taxonomy" id="2732067"/>
    <lineage>
        <taxon>Bacteria</taxon>
        <taxon>Pseudomonadati</taxon>
        <taxon>Pseudomonadota</taxon>
        <taxon>Betaproteobacteria</taxon>
        <taxon>Nitrosomonadales</taxon>
        <taxon>Usitatibacteraceae</taxon>
        <taxon>Usitatibacter</taxon>
    </lineage>
</organism>
<proteinExistence type="inferred from homology"/>
<dbReference type="EMBL" id="CP053069">
    <property type="protein sequence ID" value="QJR09128.1"/>
    <property type="molecule type" value="Genomic_DNA"/>
</dbReference>
<protein>
    <recommendedName>
        <fullName evidence="4">Leucine-binding protein domain-containing protein</fullName>
    </recommendedName>
</protein>
<keyword evidence="2 3" id="KW-0732">Signal</keyword>
<dbReference type="Gene3D" id="3.40.50.2300">
    <property type="match status" value="2"/>
</dbReference>
<dbReference type="PANTHER" id="PTHR47235">
    <property type="entry name" value="BLR6548 PROTEIN"/>
    <property type="match status" value="1"/>
</dbReference>
<dbReference type="PANTHER" id="PTHR47235:SF1">
    <property type="entry name" value="BLR6548 PROTEIN"/>
    <property type="match status" value="1"/>
</dbReference>
<comment type="similarity">
    <text evidence="1">Belongs to the leucine-binding protein family.</text>
</comment>
<dbReference type="Proteomes" id="UP000501534">
    <property type="component" value="Chromosome"/>
</dbReference>
<dbReference type="InterPro" id="IPR028082">
    <property type="entry name" value="Peripla_BP_I"/>
</dbReference>
<dbReference type="AlphaFoldDB" id="A0A6M4GQR3"/>
<evidence type="ECO:0000259" key="4">
    <source>
        <dbReference type="Pfam" id="PF13458"/>
    </source>
</evidence>
<reference evidence="5 6" key="1">
    <citation type="submission" date="2020-04" db="EMBL/GenBank/DDBJ databases">
        <title>Usitatibacter rugosus gen. nov., sp. nov. and Usitatibacter palustris sp. nov., novel members of Usitatibacteraceae fam. nov. within the order Nitrosomonadales isolated from soil.</title>
        <authorList>
            <person name="Huber K.J."/>
            <person name="Neumann-Schaal M."/>
            <person name="Geppert A."/>
            <person name="Luckner M."/>
            <person name="Wanner G."/>
            <person name="Overmann J."/>
        </authorList>
    </citation>
    <scope>NUCLEOTIDE SEQUENCE [LARGE SCALE GENOMIC DNA]</scope>
    <source>
        <strain evidence="5 6">0125_3</strain>
    </source>
</reference>
<dbReference type="Pfam" id="PF13458">
    <property type="entry name" value="Peripla_BP_6"/>
    <property type="match status" value="1"/>
</dbReference>
<feature type="chain" id="PRO_5027044142" description="Leucine-binding protein domain-containing protein" evidence="3">
    <location>
        <begin position="23"/>
        <end position="376"/>
    </location>
</feature>
<evidence type="ECO:0000256" key="2">
    <source>
        <dbReference type="ARBA" id="ARBA00022729"/>
    </source>
</evidence>
<dbReference type="SUPFAM" id="SSF53822">
    <property type="entry name" value="Periplasmic binding protein-like I"/>
    <property type="match status" value="1"/>
</dbReference>
<dbReference type="KEGG" id="uru:DSM104443_00164"/>
<evidence type="ECO:0000256" key="3">
    <source>
        <dbReference type="SAM" id="SignalP"/>
    </source>
</evidence>
<gene>
    <name evidence="5" type="ORF">DSM104443_00164</name>
</gene>
<dbReference type="RefSeq" id="WP_171088826.1">
    <property type="nucleotide sequence ID" value="NZ_CP053069.1"/>
</dbReference>
<name>A0A6M4GQR3_9PROT</name>
<feature type="signal peptide" evidence="3">
    <location>
        <begin position="1"/>
        <end position="22"/>
    </location>
</feature>